<reference evidence="2" key="2">
    <citation type="submission" date="2018-08" db="UniProtKB">
        <authorList>
            <consortium name="EnsemblPlants"/>
        </authorList>
    </citation>
    <scope>IDENTIFICATION</scope>
    <source>
        <strain evidence="2">Yugu1</strain>
    </source>
</reference>
<feature type="compositionally biased region" description="Basic residues" evidence="1">
    <location>
        <begin position="62"/>
        <end position="90"/>
    </location>
</feature>
<feature type="compositionally biased region" description="Low complexity" evidence="1">
    <location>
        <begin position="51"/>
        <end position="61"/>
    </location>
</feature>
<protein>
    <submittedName>
        <fullName evidence="2">Uncharacterized protein</fullName>
    </submittedName>
</protein>
<proteinExistence type="predicted"/>
<organism evidence="2 3">
    <name type="scientific">Setaria italica</name>
    <name type="common">Foxtail millet</name>
    <name type="synonym">Panicum italicum</name>
    <dbReference type="NCBI Taxonomy" id="4555"/>
    <lineage>
        <taxon>Eukaryota</taxon>
        <taxon>Viridiplantae</taxon>
        <taxon>Streptophyta</taxon>
        <taxon>Embryophyta</taxon>
        <taxon>Tracheophyta</taxon>
        <taxon>Spermatophyta</taxon>
        <taxon>Magnoliopsida</taxon>
        <taxon>Liliopsida</taxon>
        <taxon>Poales</taxon>
        <taxon>Poaceae</taxon>
        <taxon>PACMAD clade</taxon>
        <taxon>Panicoideae</taxon>
        <taxon>Panicodae</taxon>
        <taxon>Paniceae</taxon>
        <taxon>Cenchrinae</taxon>
        <taxon>Setaria</taxon>
    </lineage>
</organism>
<feature type="region of interest" description="Disordered" evidence="1">
    <location>
        <begin position="30"/>
        <end position="90"/>
    </location>
</feature>
<evidence type="ECO:0000256" key="1">
    <source>
        <dbReference type="SAM" id="MobiDB-lite"/>
    </source>
</evidence>
<dbReference type="InParanoid" id="K4ANR9"/>
<dbReference type="Gramene" id="KQK91706">
    <property type="protein sequence ID" value="KQK91706"/>
    <property type="gene ID" value="SETIT_040566mg"/>
</dbReference>
<reference evidence="3" key="1">
    <citation type="journal article" date="2012" name="Nat. Biotechnol.">
        <title>Reference genome sequence of the model plant Setaria.</title>
        <authorList>
            <person name="Bennetzen J.L."/>
            <person name="Schmutz J."/>
            <person name="Wang H."/>
            <person name="Percifield R."/>
            <person name="Hawkins J."/>
            <person name="Pontaroli A.C."/>
            <person name="Estep M."/>
            <person name="Feng L."/>
            <person name="Vaughn J.N."/>
            <person name="Grimwood J."/>
            <person name="Jenkins J."/>
            <person name="Barry K."/>
            <person name="Lindquist E."/>
            <person name="Hellsten U."/>
            <person name="Deshpande S."/>
            <person name="Wang X."/>
            <person name="Wu X."/>
            <person name="Mitros T."/>
            <person name="Triplett J."/>
            <person name="Yang X."/>
            <person name="Ye C.Y."/>
            <person name="Mauro-Herrera M."/>
            <person name="Wang L."/>
            <person name="Li P."/>
            <person name="Sharma M."/>
            <person name="Sharma R."/>
            <person name="Ronald P.C."/>
            <person name="Panaud O."/>
            <person name="Kellogg E.A."/>
            <person name="Brutnell T.P."/>
            <person name="Doust A.N."/>
            <person name="Tuskan G.A."/>
            <person name="Rokhsar D."/>
            <person name="Devos K.M."/>
        </authorList>
    </citation>
    <scope>NUCLEOTIDE SEQUENCE [LARGE SCALE GENOMIC DNA]</scope>
    <source>
        <strain evidence="3">cv. Yugu1</strain>
    </source>
</reference>
<feature type="region of interest" description="Disordered" evidence="1">
    <location>
        <begin position="1"/>
        <end position="20"/>
    </location>
</feature>
<dbReference type="HOGENOM" id="CLU_2445035_0_0_1"/>
<evidence type="ECO:0000313" key="2">
    <source>
        <dbReference type="EnsemblPlants" id="KQK91706"/>
    </source>
</evidence>
<evidence type="ECO:0000313" key="3">
    <source>
        <dbReference type="Proteomes" id="UP000004995"/>
    </source>
</evidence>
<accession>K4ANR9</accession>
<keyword evidence="3" id="KW-1185">Reference proteome</keyword>
<dbReference type="EMBL" id="AGNK02006058">
    <property type="status" value="NOT_ANNOTATED_CDS"/>
    <property type="molecule type" value="Genomic_DNA"/>
</dbReference>
<dbReference type="AlphaFoldDB" id="K4ANR9"/>
<name>K4ANR9_SETIT</name>
<dbReference type="EnsemblPlants" id="KQK91706">
    <property type="protein sequence ID" value="KQK91706"/>
    <property type="gene ID" value="SETIT_040566mg"/>
</dbReference>
<gene>
    <name evidence="2" type="primary">LOC101772832</name>
</gene>
<dbReference type="Proteomes" id="UP000004995">
    <property type="component" value="Unassembled WGS sequence"/>
</dbReference>
<sequence>MELELEGSAARRRQREAAPAACAGEIFTLSPLTSTGQSPRCGGSGAPGTWASGRASPTARGGARRRGGGGGRSRRACRGRRAWSRRRGRG</sequence>